<feature type="transmembrane region" description="Helical" evidence="1">
    <location>
        <begin position="51"/>
        <end position="70"/>
    </location>
</feature>
<keyword evidence="3" id="KW-1185">Reference proteome</keyword>
<sequence>MKEKLTEYFTEYPFYVGSLFLILGISYLIYKIAKRESFKMMDYSAAGWKGLINSWAFAILLVIIGIALIFQ</sequence>
<accession>A0A918S442</accession>
<organism evidence="2 3">
    <name type="scientific">Salinimicrobium marinum</name>
    <dbReference type="NCBI Taxonomy" id="680283"/>
    <lineage>
        <taxon>Bacteria</taxon>
        <taxon>Pseudomonadati</taxon>
        <taxon>Bacteroidota</taxon>
        <taxon>Flavobacteriia</taxon>
        <taxon>Flavobacteriales</taxon>
        <taxon>Flavobacteriaceae</taxon>
        <taxon>Salinimicrobium</taxon>
    </lineage>
</organism>
<reference evidence="2" key="2">
    <citation type="submission" date="2020-09" db="EMBL/GenBank/DDBJ databases">
        <authorList>
            <person name="Sun Q."/>
            <person name="Kim S."/>
        </authorList>
    </citation>
    <scope>NUCLEOTIDE SEQUENCE</scope>
    <source>
        <strain evidence="2">KCTC 12719</strain>
    </source>
</reference>
<feature type="transmembrane region" description="Helical" evidence="1">
    <location>
        <begin position="12"/>
        <end position="30"/>
    </location>
</feature>
<dbReference type="AlphaFoldDB" id="A0A918S442"/>
<dbReference type="EMBL" id="BMXB01000001">
    <property type="protein sequence ID" value="GHA22967.1"/>
    <property type="molecule type" value="Genomic_DNA"/>
</dbReference>
<dbReference type="Proteomes" id="UP000610456">
    <property type="component" value="Unassembled WGS sequence"/>
</dbReference>
<evidence type="ECO:0000313" key="2">
    <source>
        <dbReference type="EMBL" id="GHA22967.1"/>
    </source>
</evidence>
<comment type="caution">
    <text evidence="2">The sequence shown here is derived from an EMBL/GenBank/DDBJ whole genome shotgun (WGS) entry which is preliminary data.</text>
</comment>
<dbReference type="RefSeq" id="WP_189602573.1">
    <property type="nucleotide sequence ID" value="NZ_BMXB01000001.1"/>
</dbReference>
<protein>
    <submittedName>
        <fullName evidence="2">Uncharacterized protein</fullName>
    </submittedName>
</protein>
<evidence type="ECO:0000256" key="1">
    <source>
        <dbReference type="SAM" id="Phobius"/>
    </source>
</evidence>
<reference evidence="2" key="1">
    <citation type="journal article" date="2014" name="Int. J. Syst. Evol. Microbiol.">
        <title>Complete genome sequence of Corynebacterium casei LMG S-19264T (=DSM 44701T), isolated from a smear-ripened cheese.</title>
        <authorList>
            <consortium name="US DOE Joint Genome Institute (JGI-PGF)"/>
            <person name="Walter F."/>
            <person name="Albersmeier A."/>
            <person name="Kalinowski J."/>
            <person name="Ruckert C."/>
        </authorList>
    </citation>
    <scope>NUCLEOTIDE SEQUENCE</scope>
    <source>
        <strain evidence="2">KCTC 12719</strain>
    </source>
</reference>
<proteinExistence type="predicted"/>
<keyword evidence="1" id="KW-1133">Transmembrane helix</keyword>
<keyword evidence="1" id="KW-0472">Membrane</keyword>
<name>A0A918S442_9FLAO</name>
<gene>
    <name evidence="2" type="ORF">GCM10007103_00030</name>
</gene>
<keyword evidence="1" id="KW-0812">Transmembrane</keyword>
<evidence type="ECO:0000313" key="3">
    <source>
        <dbReference type="Proteomes" id="UP000610456"/>
    </source>
</evidence>